<comment type="pathway">
    <text evidence="1">Amino-sugar metabolism; 1,6-anhydro-N-acetylmuramate degradation.</text>
</comment>
<comment type="function">
    <text evidence="1">Catalyzes the specific phosphorylation of 1,6-anhydro-N-acetylmuramic acid (anhMurNAc) with the simultaneous cleavage of the 1,6-anhydro ring, generating MurNAc-6-P. Is required for the utilization of anhMurNAc either imported from the medium or derived from its own cell wall murein, and thus plays a role in cell wall recycling.</text>
</comment>
<comment type="caution">
    <text evidence="2">The sequence shown here is derived from an EMBL/GenBank/DDBJ whole genome shotgun (WGS) entry which is preliminary data.</text>
</comment>
<name>A0A0B0EP68_9BACT</name>
<dbReference type="Pfam" id="PF03702">
    <property type="entry name" value="AnmK"/>
    <property type="match status" value="1"/>
</dbReference>
<dbReference type="GO" id="GO:0016773">
    <property type="term" value="F:phosphotransferase activity, alcohol group as acceptor"/>
    <property type="evidence" value="ECO:0007669"/>
    <property type="project" value="UniProtKB-UniRule"/>
</dbReference>
<keyword evidence="1" id="KW-0418">Kinase</keyword>
<keyword evidence="1" id="KW-0808">Transferase</keyword>
<comment type="similarity">
    <text evidence="1">Belongs to the anhydro-N-acetylmuramic acid kinase family.</text>
</comment>
<sequence>MILKILNQYSCQYPFLAFVILYYFFDKNIRSGFINHAFSFHLHVPPDIQILWLLLFNQYKMSIKNLIRLKEKESRNIIGLMSGTSCDGIDACMVKITGNGLSTKVDIIGFETYPYKNEIRDLIFEASCKETGTVDKICQLNFILGKLFADAARQIAVKLSVPLSDVDIIGSHGQTIYHVSSLKENNDKEVRSTLQIGEPSVISQETGVTTVADFRTRDIAAGGEGAPLVPYADFVLFGRAKIGRAVQNIGGISNVTYLPADGNIDDIIAFDNGPGNMIIDRFAEIITDGRLKYDKNGELASKGRLNQDLLERLSTHPYLSKPPPKSTGREDFGIQFSDDLYKELRQDNIDVHDAIATITAFTGKSISGSYTKFIQTYYKIDEVVISGGGVRNPVLLQSLKDYLVDISVRTVDDFGIPSGAKEALAFAILANETISGNPGNVPSATGAKESVVLGKIIPGK</sequence>
<dbReference type="NCBIfam" id="NF007142">
    <property type="entry name" value="PRK09585.2-1"/>
    <property type="match status" value="1"/>
</dbReference>
<dbReference type="EMBL" id="JRYO01000033">
    <property type="protein sequence ID" value="KHE93846.1"/>
    <property type="molecule type" value="Genomic_DNA"/>
</dbReference>
<dbReference type="InterPro" id="IPR005338">
    <property type="entry name" value="Anhydro_N_Ac-Mur_kinase"/>
</dbReference>
<evidence type="ECO:0000313" key="3">
    <source>
        <dbReference type="Proteomes" id="UP000030652"/>
    </source>
</evidence>
<dbReference type="PATRIC" id="fig|237368.3.peg.441"/>
<dbReference type="GO" id="GO:0097175">
    <property type="term" value="P:1,6-anhydro-N-acetyl-beta-muramic acid catabolic process"/>
    <property type="evidence" value="ECO:0007669"/>
    <property type="project" value="UniProtKB-UniRule"/>
</dbReference>
<gene>
    <name evidence="1" type="primary">anmK</name>
    <name evidence="2" type="ORF">SCABRO_00403</name>
</gene>
<dbReference type="InterPro" id="IPR043129">
    <property type="entry name" value="ATPase_NBD"/>
</dbReference>
<dbReference type="PANTHER" id="PTHR30605">
    <property type="entry name" value="ANHYDRO-N-ACETYLMURAMIC ACID KINASE"/>
    <property type="match status" value="1"/>
</dbReference>
<reference evidence="2 3" key="1">
    <citation type="submission" date="2014-10" db="EMBL/GenBank/DDBJ databases">
        <title>Draft genome of anammox bacterium scalindua brodae, obtained using differential coverage binning of sequence data from two enrichment reactors.</title>
        <authorList>
            <person name="Speth D.R."/>
            <person name="Russ L."/>
            <person name="Kartal B."/>
            <person name="Op den Camp H.J."/>
            <person name="Dutilh B.E."/>
            <person name="Jetten M.S."/>
        </authorList>
    </citation>
    <scope>NUCLEOTIDE SEQUENCE [LARGE SCALE GENOMIC DNA]</scope>
    <source>
        <strain evidence="2">RU1</strain>
    </source>
</reference>
<dbReference type="CDD" id="cd24050">
    <property type="entry name" value="ASKHA_NBD_ANMK"/>
    <property type="match status" value="1"/>
</dbReference>
<keyword evidence="1" id="KW-0067">ATP-binding</keyword>
<dbReference type="eggNOG" id="COG2377">
    <property type="taxonomic scope" value="Bacteria"/>
</dbReference>
<evidence type="ECO:0000256" key="1">
    <source>
        <dbReference type="HAMAP-Rule" id="MF_01270"/>
    </source>
</evidence>
<dbReference type="AlphaFoldDB" id="A0A0B0EP68"/>
<dbReference type="PANTHER" id="PTHR30605:SF0">
    <property type="entry name" value="ANHYDRO-N-ACETYLMURAMIC ACID KINASE"/>
    <property type="match status" value="1"/>
</dbReference>
<dbReference type="UniPathway" id="UPA00343"/>
<dbReference type="Proteomes" id="UP000030652">
    <property type="component" value="Unassembled WGS sequence"/>
</dbReference>
<accession>A0A0B0EP68</accession>
<dbReference type="NCBIfam" id="NF007148">
    <property type="entry name" value="PRK09585.3-2"/>
    <property type="match status" value="1"/>
</dbReference>
<organism evidence="2 3">
    <name type="scientific">Candidatus Scalindua brodae</name>
    <dbReference type="NCBI Taxonomy" id="237368"/>
    <lineage>
        <taxon>Bacteria</taxon>
        <taxon>Pseudomonadati</taxon>
        <taxon>Planctomycetota</taxon>
        <taxon>Candidatus Brocadiia</taxon>
        <taxon>Candidatus Brocadiales</taxon>
        <taxon>Candidatus Scalinduaceae</taxon>
        <taxon>Candidatus Scalindua</taxon>
    </lineage>
</organism>
<comment type="pathway">
    <text evidence="1">Cell wall biogenesis; peptidoglycan recycling.</text>
</comment>
<keyword evidence="1" id="KW-0119">Carbohydrate metabolism</keyword>
<protein>
    <recommendedName>
        <fullName evidence="1">Anhydro-N-acetylmuramic acid kinase</fullName>
        <ecNumber evidence="1">2.7.1.170</ecNumber>
    </recommendedName>
    <alternativeName>
        <fullName evidence="1">AnhMurNAc kinase</fullName>
    </alternativeName>
</protein>
<dbReference type="GO" id="GO:0006040">
    <property type="term" value="P:amino sugar metabolic process"/>
    <property type="evidence" value="ECO:0007669"/>
    <property type="project" value="InterPro"/>
</dbReference>
<dbReference type="UniPathway" id="UPA00544"/>
<comment type="catalytic activity">
    <reaction evidence="1">
        <text>1,6-anhydro-N-acetyl-beta-muramate + ATP + H2O = N-acetyl-D-muramate 6-phosphate + ADP + H(+)</text>
        <dbReference type="Rhea" id="RHEA:24952"/>
        <dbReference type="ChEBI" id="CHEBI:15377"/>
        <dbReference type="ChEBI" id="CHEBI:15378"/>
        <dbReference type="ChEBI" id="CHEBI:30616"/>
        <dbReference type="ChEBI" id="CHEBI:58690"/>
        <dbReference type="ChEBI" id="CHEBI:58722"/>
        <dbReference type="ChEBI" id="CHEBI:456216"/>
        <dbReference type="EC" id="2.7.1.170"/>
    </reaction>
</comment>
<feature type="binding site" evidence="1">
    <location>
        <begin position="83"/>
        <end position="90"/>
    </location>
    <ligand>
        <name>ATP</name>
        <dbReference type="ChEBI" id="CHEBI:30616"/>
    </ligand>
</feature>
<dbReference type="EC" id="2.7.1.170" evidence="1"/>
<dbReference type="SUPFAM" id="SSF53067">
    <property type="entry name" value="Actin-like ATPase domain"/>
    <property type="match status" value="1"/>
</dbReference>
<dbReference type="HAMAP" id="MF_01270">
    <property type="entry name" value="AnhMurNAc_kinase"/>
    <property type="match status" value="1"/>
</dbReference>
<evidence type="ECO:0000313" key="2">
    <source>
        <dbReference type="EMBL" id="KHE93846.1"/>
    </source>
</evidence>
<keyword evidence="1" id="KW-0547">Nucleotide-binding</keyword>
<dbReference type="Gene3D" id="3.30.420.40">
    <property type="match status" value="2"/>
</dbReference>
<dbReference type="GO" id="GO:0009254">
    <property type="term" value="P:peptidoglycan turnover"/>
    <property type="evidence" value="ECO:0007669"/>
    <property type="project" value="UniProtKB-UniRule"/>
</dbReference>
<dbReference type="GO" id="GO:0005524">
    <property type="term" value="F:ATP binding"/>
    <property type="evidence" value="ECO:0007669"/>
    <property type="project" value="UniProtKB-UniRule"/>
</dbReference>
<proteinExistence type="inferred from homology"/>
<dbReference type="GO" id="GO:0016301">
    <property type="term" value="F:kinase activity"/>
    <property type="evidence" value="ECO:0007669"/>
    <property type="project" value="UniProtKB-KW"/>
</dbReference>